<evidence type="ECO:0000313" key="3">
    <source>
        <dbReference type="EMBL" id="KAE9252412.1"/>
    </source>
</evidence>
<comment type="caution">
    <text evidence="3">The sequence shown here is derived from an EMBL/GenBank/DDBJ whole genome shotgun (WGS) entry which is preliminary data.</text>
</comment>
<dbReference type="Pfam" id="PF00106">
    <property type="entry name" value="adh_short"/>
    <property type="match status" value="1"/>
</dbReference>
<protein>
    <recommendedName>
        <fullName evidence="6">NAD(P)-binding domain-containing protein</fullName>
    </recommendedName>
</protein>
<name>A0A6A4AD78_9STRA</name>
<organism evidence="3 4">
    <name type="scientific">Phytophthora fragariae</name>
    <dbReference type="NCBI Taxonomy" id="53985"/>
    <lineage>
        <taxon>Eukaryota</taxon>
        <taxon>Sar</taxon>
        <taxon>Stramenopiles</taxon>
        <taxon>Oomycota</taxon>
        <taxon>Peronosporomycetes</taxon>
        <taxon>Peronosporales</taxon>
        <taxon>Peronosporaceae</taxon>
        <taxon>Phytophthora</taxon>
    </lineage>
</organism>
<dbReference type="InterPro" id="IPR002347">
    <property type="entry name" value="SDR_fam"/>
</dbReference>
<evidence type="ECO:0000313" key="2">
    <source>
        <dbReference type="EMBL" id="KAE9150801.1"/>
    </source>
</evidence>
<dbReference type="PANTHER" id="PTHR47534">
    <property type="entry name" value="YALI0E05731P"/>
    <property type="match status" value="1"/>
</dbReference>
<evidence type="ECO:0000256" key="1">
    <source>
        <dbReference type="ARBA" id="ARBA00023002"/>
    </source>
</evidence>
<dbReference type="InterPro" id="IPR036291">
    <property type="entry name" value="NAD(P)-bd_dom_sf"/>
</dbReference>
<dbReference type="PANTHER" id="PTHR47534:SF3">
    <property type="entry name" value="ALCOHOL DEHYDROGENASE-LIKE C-TERMINAL DOMAIN-CONTAINING PROTEIN"/>
    <property type="match status" value="1"/>
</dbReference>
<reference evidence="4 5" key="1">
    <citation type="submission" date="2018-08" db="EMBL/GenBank/DDBJ databases">
        <title>Genomic investigation of the strawberry pathogen Phytophthora fragariae indicates pathogenicity is determined by transcriptional variation in three key races.</title>
        <authorList>
            <person name="Adams T.M."/>
            <person name="Armitage A.D."/>
            <person name="Sobczyk M.K."/>
            <person name="Bates H.J."/>
            <person name="Dunwell J.M."/>
            <person name="Nellist C.F."/>
            <person name="Harrison R.J."/>
        </authorList>
    </citation>
    <scope>NUCLEOTIDE SEQUENCE [LARGE SCALE GENOMIC DNA]</scope>
    <source>
        <strain evidence="3 4">BC-1</strain>
        <strain evidence="2 5">NOV-5</strain>
    </source>
</reference>
<dbReference type="SUPFAM" id="SSF51735">
    <property type="entry name" value="NAD(P)-binding Rossmann-fold domains"/>
    <property type="match status" value="1"/>
</dbReference>
<keyword evidence="1" id="KW-0560">Oxidoreductase</keyword>
<dbReference type="InterPro" id="IPR052228">
    <property type="entry name" value="Sec_Metab_Biosynth_Oxidored"/>
</dbReference>
<dbReference type="EMBL" id="QXGD01000113">
    <property type="protein sequence ID" value="KAE9252412.1"/>
    <property type="molecule type" value="Genomic_DNA"/>
</dbReference>
<dbReference type="Proteomes" id="UP000440732">
    <property type="component" value="Unassembled WGS sequence"/>
</dbReference>
<proteinExistence type="predicted"/>
<dbReference type="EMBL" id="QXGA01000173">
    <property type="protein sequence ID" value="KAE9150801.1"/>
    <property type="molecule type" value="Genomic_DNA"/>
</dbReference>
<sequence length="320" mass="35179">MRGVHVAIAALAVVLSVFLSGFSIPSFSISEHNEQVELSTKQEMAAPSKHALVVGASSGIGLGVAKQLAPIVAKLTLCSRSYPEEVLKTIKADNPNVEVVHEKLDVSLMHEVRKFTKEHVETQFDWIVMSPGIMTLDGRTETPEGLDVKMATHYYGRFMLVHDLLQGLNRPGVRVLNVLGAGHGGEVDVNDLDLKRTFSGKRCADVTTQYSDLMAQAFSEHAPAASFMHISPGFVNTGLSKQLPCYLRVPFVGLSAVFARSPETCGKFMVSALLNDNYATGWKLLDQNAKEIVKTKFHTEELKNTVWTHTLKTIEDIMKQ</sequence>
<evidence type="ECO:0000313" key="4">
    <source>
        <dbReference type="Proteomes" id="UP000440367"/>
    </source>
</evidence>
<evidence type="ECO:0000313" key="5">
    <source>
        <dbReference type="Proteomes" id="UP000440732"/>
    </source>
</evidence>
<accession>A0A6A4AD78</accession>
<gene>
    <name evidence="3" type="ORF">PF002_g3848</name>
    <name evidence="2" type="ORF">PF006_g4842</name>
</gene>
<dbReference type="GO" id="GO:0016491">
    <property type="term" value="F:oxidoreductase activity"/>
    <property type="evidence" value="ECO:0007669"/>
    <property type="project" value="UniProtKB-KW"/>
</dbReference>
<dbReference type="Proteomes" id="UP000440367">
    <property type="component" value="Unassembled WGS sequence"/>
</dbReference>
<dbReference type="Gene3D" id="3.40.50.720">
    <property type="entry name" value="NAD(P)-binding Rossmann-like Domain"/>
    <property type="match status" value="1"/>
</dbReference>
<evidence type="ECO:0008006" key="6">
    <source>
        <dbReference type="Google" id="ProtNLM"/>
    </source>
</evidence>
<dbReference type="AlphaFoldDB" id="A0A6A4AD78"/>